<gene>
    <name evidence="1" type="ordered locus">Os08g0240500</name>
</gene>
<accession>A0A0P0XDZ4</accession>
<proteinExistence type="predicted"/>
<dbReference type="EMBL" id="AP008214">
    <property type="protein sequence ID" value="BAH94187.1"/>
    <property type="molecule type" value="Genomic_DNA"/>
</dbReference>
<name>A0A0P0XDZ4_ORYSJ</name>
<evidence type="ECO:0000313" key="1">
    <source>
        <dbReference type="EMBL" id="BAH94187.1"/>
    </source>
</evidence>
<dbReference type="Gramene" id="Os08t0240200-01">
    <property type="protein sequence ID" value="Os08t0240200-01"/>
    <property type="gene ID" value="Os08g0240200"/>
</dbReference>
<reference evidence="1 2" key="1">
    <citation type="journal article" date="2005" name="Nature">
        <title>The map-based sequence of the rice genome.</title>
        <authorList>
            <consortium name="International rice genome sequencing project (IRGSP)"/>
            <person name="Matsumoto T."/>
            <person name="Wu J."/>
            <person name="Kanamori H."/>
            <person name="Katayose Y."/>
            <person name="Fujisawa M."/>
            <person name="Namiki N."/>
            <person name="Mizuno H."/>
            <person name="Yamamoto K."/>
            <person name="Antonio B.A."/>
            <person name="Baba T."/>
            <person name="Sakata K."/>
            <person name="Nagamura Y."/>
            <person name="Aoki H."/>
            <person name="Arikawa K."/>
            <person name="Arita K."/>
            <person name="Bito T."/>
            <person name="Chiden Y."/>
            <person name="Fujitsuka N."/>
            <person name="Fukunaka R."/>
            <person name="Hamada M."/>
            <person name="Harada C."/>
            <person name="Hayashi A."/>
            <person name="Hijishita S."/>
            <person name="Honda M."/>
            <person name="Hosokawa S."/>
            <person name="Ichikawa Y."/>
            <person name="Idonuma A."/>
            <person name="Iijima M."/>
            <person name="Ikeda M."/>
            <person name="Ikeno M."/>
            <person name="Ito K."/>
            <person name="Ito S."/>
            <person name="Ito T."/>
            <person name="Ito Y."/>
            <person name="Ito Y."/>
            <person name="Iwabuchi A."/>
            <person name="Kamiya K."/>
            <person name="Karasawa W."/>
            <person name="Kurita K."/>
            <person name="Katagiri S."/>
            <person name="Kikuta A."/>
            <person name="Kobayashi H."/>
            <person name="Kobayashi N."/>
            <person name="Machita K."/>
            <person name="Maehara T."/>
            <person name="Masukawa M."/>
            <person name="Mizubayashi T."/>
            <person name="Mukai Y."/>
            <person name="Nagasaki H."/>
            <person name="Nagata Y."/>
            <person name="Naito S."/>
            <person name="Nakashima M."/>
            <person name="Nakama Y."/>
            <person name="Nakamichi Y."/>
            <person name="Nakamura M."/>
            <person name="Meguro A."/>
            <person name="Negishi M."/>
            <person name="Ohta I."/>
            <person name="Ohta T."/>
            <person name="Okamoto M."/>
            <person name="Ono N."/>
            <person name="Saji S."/>
            <person name="Sakaguchi M."/>
            <person name="Sakai K."/>
            <person name="Shibata M."/>
            <person name="Shimokawa T."/>
            <person name="Song J."/>
            <person name="Takazaki Y."/>
            <person name="Terasawa K."/>
            <person name="Tsugane M."/>
            <person name="Tsuji K."/>
            <person name="Ueda S."/>
            <person name="Waki K."/>
            <person name="Yamagata H."/>
            <person name="Yamamoto M."/>
            <person name="Yamamoto S."/>
            <person name="Yamane H."/>
            <person name="Yoshiki S."/>
            <person name="Yoshihara R."/>
            <person name="Yukawa K."/>
            <person name="Zhong H."/>
            <person name="Yano M."/>
            <person name="Yuan Q."/>
            <person name="Ouyang S."/>
            <person name="Liu J."/>
            <person name="Jones K.M."/>
            <person name="Gansberger K."/>
            <person name="Moffat K."/>
            <person name="Hill J."/>
            <person name="Bera J."/>
            <person name="Fadrosh D."/>
            <person name="Jin S."/>
            <person name="Johri S."/>
            <person name="Kim M."/>
            <person name="Overton L."/>
            <person name="Reardon M."/>
            <person name="Tsitrin T."/>
            <person name="Vuong H."/>
            <person name="Weaver B."/>
            <person name="Ciecko A."/>
            <person name="Tallon L."/>
            <person name="Jackson J."/>
            <person name="Pai G."/>
            <person name="Aken S.V."/>
            <person name="Utterback T."/>
            <person name="Reidmuller S."/>
            <person name="Feldblyum T."/>
            <person name="Hsiao J."/>
            <person name="Zismann V."/>
            <person name="Iobst S."/>
            <person name="de Vazeille A.R."/>
            <person name="Buell C.R."/>
            <person name="Ying K."/>
            <person name="Li Y."/>
            <person name="Lu T."/>
            <person name="Huang Y."/>
            <person name="Zhao Q."/>
            <person name="Feng Q."/>
            <person name="Zhang L."/>
            <person name="Zhu J."/>
            <person name="Weng Q."/>
            <person name="Mu J."/>
            <person name="Lu Y."/>
            <person name="Fan D."/>
            <person name="Liu Y."/>
            <person name="Guan J."/>
            <person name="Zhang Y."/>
            <person name="Yu S."/>
            <person name="Liu X."/>
            <person name="Zhang Y."/>
            <person name="Hong G."/>
            <person name="Han B."/>
            <person name="Choisne N."/>
            <person name="Demange N."/>
            <person name="Orjeda G."/>
            <person name="Samain S."/>
            <person name="Cattolico L."/>
            <person name="Pelletier E."/>
            <person name="Couloux A."/>
            <person name="Segurens B."/>
            <person name="Wincker P."/>
            <person name="D'Hont A."/>
            <person name="Scarpelli C."/>
            <person name="Weissenbach J."/>
            <person name="Salanoubat M."/>
            <person name="Quetier F."/>
            <person name="Yu Y."/>
            <person name="Kim H.R."/>
            <person name="Rambo T."/>
            <person name="Currie J."/>
            <person name="Collura K."/>
            <person name="Luo M."/>
            <person name="Yang T."/>
            <person name="Ammiraju J.S.S."/>
            <person name="Engler F."/>
            <person name="Soderlund C."/>
            <person name="Wing R.A."/>
            <person name="Palmer L.E."/>
            <person name="de la Bastide M."/>
            <person name="Spiegel L."/>
            <person name="Nascimento L."/>
            <person name="Zutavern T."/>
            <person name="O'Shaughnessy A."/>
            <person name="Dike S."/>
            <person name="Dedhia N."/>
            <person name="Preston R."/>
            <person name="Balija V."/>
            <person name="McCombie W.R."/>
            <person name="Chow T."/>
            <person name="Chen H."/>
            <person name="Chung M."/>
            <person name="Chen C."/>
            <person name="Shaw J."/>
            <person name="Wu H."/>
            <person name="Hsiao K."/>
            <person name="Chao Y."/>
            <person name="Chu M."/>
            <person name="Cheng C."/>
            <person name="Hour A."/>
            <person name="Lee P."/>
            <person name="Lin S."/>
            <person name="Lin Y."/>
            <person name="Liou J."/>
            <person name="Liu S."/>
            <person name="Hsing Y."/>
            <person name="Raghuvanshi S."/>
            <person name="Mohanty A."/>
            <person name="Bharti A.K."/>
            <person name="Gaur A."/>
            <person name="Gupta V."/>
            <person name="Kumar D."/>
            <person name="Ravi V."/>
            <person name="Vij S."/>
            <person name="Kapur A."/>
            <person name="Khurana P."/>
            <person name="Khurana P."/>
            <person name="Khurana J.P."/>
            <person name="Tyagi A.K."/>
            <person name="Gaikwad K."/>
            <person name="Singh A."/>
            <person name="Dalal V."/>
            <person name="Srivastava S."/>
            <person name="Dixit A."/>
            <person name="Pal A.K."/>
            <person name="Ghazi I.A."/>
            <person name="Yadav M."/>
            <person name="Pandit A."/>
            <person name="Bhargava A."/>
            <person name="Sureshbabu K."/>
            <person name="Batra K."/>
            <person name="Sharma T.R."/>
            <person name="Mohapatra T."/>
            <person name="Singh N.K."/>
            <person name="Messing J."/>
            <person name="Nelson A.B."/>
            <person name="Fuks G."/>
            <person name="Kavchok S."/>
            <person name="Keizer G."/>
            <person name="Linton E."/>
            <person name="Llaca V."/>
            <person name="Song R."/>
            <person name="Tanyolac B."/>
            <person name="Young S."/>
            <person name="Ho-Il K."/>
            <person name="Hahn J.H."/>
            <person name="Sangsakoo G."/>
            <person name="Vanavichit A."/>
            <person name="de Mattos Luiz.A.T."/>
            <person name="Zimmer P.D."/>
            <person name="Malone G."/>
            <person name="Dellagostin O."/>
            <person name="de Oliveira A.C."/>
            <person name="Bevan M."/>
            <person name="Bancroft I."/>
            <person name="Minx P."/>
            <person name="Cordum H."/>
            <person name="Wilson R."/>
            <person name="Cheng Z."/>
            <person name="Jin W."/>
            <person name="Jiang J."/>
            <person name="Leong S.A."/>
            <person name="Iwama H."/>
            <person name="Gojobori T."/>
            <person name="Itoh T."/>
            <person name="Niimura Y."/>
            <person name="Fujii Y."/>
            <person name="Habara T."/>
            <person name="Sakai H."/>
            <person name="Sato Y."/>
            <person name="Wilson G."/>
            <person name="Kumar K."/>
            <person name="McCouch S."/>
            <person name="Juretic N."/>
            <person name="Hoen D."/>
            <person name="Wright S."/>
            <person name="Bruskiewich R."/>
            <person name="Bureau T."/>
            <person name="Miyao A."/>
            <person name="Hirochika H."/>
            <person name="Nishikawa T."/>
            <person name="Kadowaki K."/>
            <person name="Sugiura M."/>
            <person name="Burr B."/>
            <person name="Sasaki T."/>
        </authorList>
    </citation>
    <scope>NUCLEOTIDE SEQUENCE [LARGE SCALE GENOMIC DNA]</scope>
    <source>
        <strain evidence="2">cv. Nipponbare</strain>
    </source>
</reference>
<sequence>MQGLCNESKFHVLHFSAGVPFHMSCDSSRELHSYTTLYTAEHLSMMRYDFPNSNCNIGGQSLMTSSTSLTYKKTRTTSNTGRHRVCRVHAKIRSFIKIKTM</sequence>
<dbReference type="KEGG" id="dosa:Os08g0240500"/>
<evidence type="ECO:0000313" key="2">
    <source>
        <dbReference type="Proteomes" id="UP000000763"/>
    </source>
</evidence>
<dbReference type="AlphaFoldDB" id="A0A0P0XDZ4"/>
<protein>
    <submittedName>
        <fullName evidence="1">Os08g0240500 protein</fullName>
    </submittedName>
</protein>
<reference evidence="2" key="2">
    <citation type="journal article" date="2008" name="Nucleic Acids Res.">
        <title>The rice annotation project database (RAP-DB): 2008 update.</title>
        <authorList>
            <consortium name="The rice annotation project (RAP)"/>
        </authorList>
    </citation>
    <scope>GENOME REANNOTATION</scope>
    <source>
        <strain evidence="2">cv. Nipponbare</strain>
    </source>
</reference>
<dbReference type="Proteomes" id="UP000000763">
    <property type="component" value="Chromosome 8"/>
</dbReference>
<organism evidence="1 2">
    <name type="scientific">Oryza sativa subsp. japonica</name>
    <name type="common">Rice</name>
    <dbReference type="NCBI Taxonomy" id="39947"/>
    <lineage>
        <taxon>Eukaryota</taxon>
        <taxon>Viridiplantae</taxon>
        <taxon>Streptophyta</taxon>
        <taxon>Embryophyta</taxon>
        <taxon>Tracheophyta</taxon>
        <taxon>Spermatophyta</taxon>
        <taxon>Magnoliopsida</taxon>
        <taxon>Liliopsida</taxon>
        <taxon>Poales</taxon>
        <taxon>Poaceae</taxon>
        <taxon>BOP clade</taxon>
        <taxon>Oryzoideae</taxon>
        <taxon>Oryzeae</taxon>
        <taxon>Oryzinae</taxon>
        <taxon>Oryza</taxon>
        <taxon>Oryza sativa</taxon>
    </lineage>
</organism>